<dbReference type="InterPro" id="IPR003661">
    <property type="entry name" value="HisK_dim/P_dom"/>
</dbReference>
<dbReference type="PANTHER" id="PTHR45453">
    <property type="entry name" value="PHOSPHATE REGULON SENSOR PROTEIN PHOR"/>
    <property type="match status" value="1"/>
</dbReference>
<evidence type="ECO:0000259" key="9">
    <source>
        <dbReference type="PROSITE" id="PS50109"/>
    </source>
</evidence>
<accession>A0A1Z2XRS2</accession>
<evidence type="ECO:0000313" key="11">
    <source>
        <dbReference type="EMBL" id="QQR30433.1"/>
    </source>
</evidence>
<dbReference type="Gene3D" id="1.10.287.130">
    <property type="match status" value="1"/>
</dbReference>
<dbReference type="Pfam" id="PF00512">
    <property type="entry name" value="HisKA"/>
    <property type="match status" value="1"/>
</dbReference>
<dbReference type="GO" id="GO:0004721">
    <property type="term" value="F:phosphoprotein phosphatase activity"/>
    <property type="evidence" value="ECO:0007669"/>
    <property type="project" value="TreeGrafter"/>
</dbReference>
<dbReference type="Proteomes" id="UP000196710">
    <property type="component" value="Chromosome"/>
</dbReference>
<evidence type="ECO:0000256" key="3">
    <source>
        <dbReference type="ARBA" id="ARBA00012438"/>
    </source>
</evidence>
<keyword evidence="8" id="KW-0812">Transmembrane</keyword>
<dbReference type="InterPro" id="IPR050351">
    <property type="entry name" value="BphY/WalK/GraS-like"/>
</dbReference>
<dbReference type="GO" id="GO:0005886">
    <property type="term" value="C:plasma membrane"/>
    <property type="evidence" value="ECO:0007669"/>
    <property type="project" value="TreeGrafter"/>
</dbReference>
<evidence type="ECO:0000256" key="1">
    <source>
        <dbReference type="ARBA" id="ARBA00000085"/>
    </source>
</evidence>
<evidence type="ECO:0000313" key="13">
    <source>
        <dbReference type="Proteomes" id="UP000596035"/>
    </source>
</evidence>
<evidence type="ECO:0000256" key="8">
    <source>
        <dbReference type="SAM" id="Phobius"/>
    </source>
</evidence>
<keyword evidence="7" id="KW-0902">Two-component regulatory system</keyword>
<dbReference type="SUPFAM" id="SSF47384">
    <property type="entry name" value="Homodimeric domain of signal transducing histidine kinase"/>
    <property type="match status" value="1"/>
</dbReference>
<feature type="transmembrane region" description="Helical" evidence="8">
    <location>
        <begin position="27"/>
        <end position="47"/>
    </location>
</feature>
<evidence type="ECO:0000256" key="2">
    <source>
        <dbReference type="ARBA" id="ARBA00004370"/>
    </source>
</evidence>
<dbReference type="GO" id="GO:0000155">
    <property type="term" value="F:phosphorelay sensor kinase activity"/>
    <property type="evidence" value="ECO:0007669"/>
    <property type="project" value="InterPro"/>
</dbReference>
<reference evidence="12" key="2">
    <citation type="submission" date="2017-05" db="EMBL/GenBank/DDBJ databases">
        <title>Improved OligoMM genomes.</title>
        <authorList>
            <person name="Garzetti D."/>
        </authorList>
    </citation>
    <scope>NUCLEOTIDE SEQUENCE [LARGE SCALE GENOMIC DNA]</scope>
    <source>
        <strain evidence="12">KB18</strain>
    </source>
</reference>
<reference evidence="11 13" key="3">
    <citation type="submission" date="2020-11" db="EMBL/GenBank/DDBJ databases">
        <title>Closed and high quality bacterial genomes of the OMM12 community.</title>
        <authorList>
            <person name="Marbouty M."/>
            <person name="Lamy-Besnier Q."/>
            <person name="Debarbieux L."/>
            <person name="Koszul R."/>
        </authorList>
    </citation>
    <scope>NUCLEOTIDE SEQUENCE [LARGE SCALE GENOMIC DNA]</scope>
    <source>
        <strain evidence="11 13">KB18</strain>
    </source>
</reference>
<evidence type="ECO:0000313" key="12">
    <source>
        <dbReference type="Proteomes" id="UP000196710"/>
    </source>
</evidence>
<dbReference type="EMBL" id="CP021422">
    <property type="protein sequence ID" value="ASB41162.1"/>
    <property type="molecule type" value="Genomic_DNA"/>
</dbReference>
<dbReference type="RefSeq" id="WP_066540863.1">
    <property type="nucleotide sequence ID" value="NZ_CP021422.1"/>
</dbReference>
<dbReference type="CDD" id="cd00075">
    <property type="entry name" value="HATPase"/>
    <property type="match status" value="1"/>
</dbReference>
<dbReference type="InterPro" id="IPR003594">
    <property type="entry name" value="HATPase_dom"/>
</dbReference>
<comment type="subcellular location">
    <subcellularLocation>
        <location evidence="2">Membrane</location>
    </subcellularLocation>
</comment>
<dbReference type="Proteomes" id="UP000596035">
    <property type="component" value="Chromosome"/>
</dbReference>
<dbReference type="InterPro" id="IPR036097">
    <property type="entry name" value="HisK_dim/P_sf"/>
</dbReference>
<dbReference type="AlphaFoldDB" id="A0A1Z2XRS2"/>
<dbReference type="PROSITE" id="PS50109">
    <property type="entry name" value="HIS_KIN"/>
    <property type="match status" value="1"/>
</dbReference>
<keyword evidence="4" id="KW-0597">Phosphoprotein</keyword>
<evidence type="ECO:0000313" key="10">
    <source>
        <dbReference type="EMBL" id="ASB41162.1"/>
    </source>
</evidence>
<proteinExistence type="predicted"/>
<dbReference type="CDD" id="cd00082">
    <property type="entry name" value="HisKA"/>
    <property type="match status" value="1"/>
</dbReference>
<dbReference type="SMART" id="SM00387">
    <property type="entry name" value="HATPase_c"/>
    <property type="match status" value="1"/>
</dbReference>
<dbReference type="KEGG" id="amur:ADH66_11145"/>
<keyword evidence="12" id="KW-1185">Reference proteome</keyword>
<evidence type="ECO:0000256" key="5">
    <source>
        <dbReference type="ARBA" id="ARBA00022679"/>
    </source>
</evidence>
<dbReference type="EMBL" id="CP065321">
    <property type="protein sequence ID" value="QQR30433.1"/>
    <property type="molecule type" value="Genomic_DNA"/>
</dbReference>
<keyword evidence="5" id="KW-0808">Transferase</keyword>
<dbReference type="InterPro" id="IPR004358">
    <property type="entry name" value="Sig_transdc_His_kin-like_C"/>
</dbReference>
<name>A0A1Z2XRS2_9FIRM</name>
<dbReference type="PRINTS" id="PR00344">
    <property type="entry name" value="BCTRLSENSOR"/>
</dbReference>
<sequence>MTLLFLVVWLILTVVFCLVNSLYVGSIWPTVCYAALSGLVTVGFAMYEKTRRQRLLDDVQKALDGKDDFAARESGLAPLARQLRLKRGQEEARDRRVTQSYRNLAALVSDIAHQCKTPLTATRMYAELLPPSAESAAIAQQASKLQFLLDALVKLSRCEGGLIEENVHPTKESVETLVAQALSAVVPGAERKSIVLSVEIPEGLTALLDMRWTAEALGALLDNSVKYAPENSKITVAAQRYETYIRLDVLDEGPGIPEEELPEIWKRFYRGKMTRGASGVGIGLTLCRMIVQAQGGRVLCQNLEGGGCRFSIFLPAE</sequence>
<evidence type="ECO:0000256" key="7">
    <source>
        <dbReference type="ARBA" id="ARBA00023012"/>
    </source>
</evidence>
<dbReference type="SUPFAM" id="SSF55874">
    <property type="entry name" value="ATPase domain of HSP90 chaperone/DNA topoisomerase II/histidine kinase"/>
    <property type="match status" value="1"/>
</dbReference>
<dbReference type="GO" id="GO:0016036">
    <property type="term" value="P:cellular response to phosphate starvation"/>
    <property type="evidence" value="ECO:0007669"/>
    <property type="project" value="TreeGrafter"/>
</dbReference>
<comment type="catalytic activity">
    <reaction evidence="1">
        <text>ATP + protein L-histidine = ADP + protein N-phospho-L-histidine.</text>
        <dbReference type="EC" id="2.7.13.3"/>
    </reaction>
</comment>
<feature type="domain" description="Histidine kinase" evidence="9">
    <location>
        <begin position="110"/>
        <end position="317"/>
    </location>
</feature>
<gene>
    <name evidence="10" type="ORF">ADH66_11145</name>
    <name evidence="11" type="ORF">I5Q82_01450</name>
</gene>
<dbReference type="Pfam" id="PF02518">
    <property type="entry name" value="HATPase_c"/>
    <property type="match status" value="1"/>
</dbReference>
<dbReference type="Gene3D" id="3.30.565.10">
    <property type="entry name" value="Histidine kinase-like ATPase, C-terminal domain"/>
    <property type="match status" value="1"/>
</dbReference>
<keyword evidence="8" id="KW-1133">Transmembrane helix</keyword>
<dbReference type="InterPro" id="IPR005467">
    <property type="entry name" value="His_kinase_dom"/>
</dbReference>
<keyword evidence="8" id="KW-0472">Membrane</keyword>
<reference evidence="10" key="1">
    <citation type="journal article" date="2017" name="Genome Announc.">
        <title>High-Quality Whole-Genome Sequences of the Oligo-Mouse-Microbiota Bacterial Community.</title>
        <authorList>
            <person name="Garzetti D."/>
            <person name="Brugiroux S."/>
            <person name="Bunk B."/>
            <person name="Pukall R."/>
            <person name="McCoy K.D."/>
            <person name="Macpherson A.J."/>
            <person name="Stecher B."/>
        </authorList>
    </citation>
    <scope>NUCLEOTIDE SEQUENCE</scope>
    <source>
        <strain evidence="10">KB18</strain>
    </source>
</reference>
<dbReference type="InterPro" id="IPR036890">
    <property type="entry name" value="HATPase_C_sf"/>
</dbReference>
<dbReference type="EC" id="2.7.13.3" evidence="3"/>
<protein>
    <recommendedName>
        <fullName evidence="3">histidine kinase</fullName>
        <ecNumber evidence="3">2.7.13.3</ecNumber>
    </recommendedName>
</protein>
<dbReference type="PANTHER" id="PTHR45453:SF1">
    <property type="entry name" value="PHOSPHATE REGULON SENSOR PROTEIN PHOR"/>
    <property type="match status" value="1"/>
</dbReference>
<keyword evidence="6 11" id="KW-0418">Kinase</keyword>
<organism evidence="11 13">
    <name type="scientific">Acutalibacter muris</name>
    <dbReference type="NCBI Taxonomy" id="1796620"/>
    <lineage>
        <taxon>Bacteria</taxon>
        <taxon>Bacillati</taxon>
        <taxon>Bacillota</taxon>
        <taxon>Clostridia</taxon>
        <taxon>Eubacteriales</taxon>
        <taxon>Acutalibacteraceae</taxon>
        <taxon>Acutalibacter</taxon>
    </lineage>
</organism>
<evidence type="ECO:0000256" key="4">
    <source>
        <dbReference type="ARBA" id="ARBA00022553"/>
    </source>
</evidence>
<evidence type="ECO:0000256" key="6">
    <source>
        <dbReference type="ARBA" id="ARBA00022777"/>
    </source>
</evidence>